<protein>
    <submittedName>
        <fullName evidence="1">Uncharacterized protein</fullName>
    </submittedName>
</protein>
<organism evidence="1 2">
    <name type="scientific">Cichorium intybus</name>
    <name type="common">Chicory</name>
    <dbReference type="NCBI Taxonomy" id="13427"/>
    <lineage>
        <taxon>Eukaryota</taxon>
        <taxon>Viridiplantae</taxon>
        <taxon>Streptophyta</taxon>
        <taxon>Embryophyta</taxon>
        <taxon>Tracheophyta</taxon>
        <taxon>Spermatophyta</taxon>
        <taxon>Magnoliopsida</taxon>
        <taxon>eudicotyledons</taxon>
        <taxon>Gunneridae</taxon>
        <taxon>Pentapetalae</taxon>
        <taxon>asterids</taxon>
        <taxon>campanulids</taxon>
        <taxon>Asterales</taxon>
        <taxon>Asteraceae</taxon>
        <taxon>Cichorioideae</taxon>
        <taxon>Cichorieae</taxon>
        <taxon>Cichoriinae</taxon>
        <taxon>Cichorium</taxon>
    </lineage>
</organism>
<name>A0ACB9AK91_CICIN</name>
<keyword evidence="2" id="KW-1185">Reference proteome</keyword>
<dbReference type="Proteomes" id="UP001055811">
    <property type="component" value="Linkage Group LG07"/>
</dbReference>
<accession>A0ACB9AK91</accession>
<proteinExistence type="predicted"/>
<evidence type="ECO:0000313" key="1">
    <source>
        <dbReference type="EMBL" id="KAI3709916.1"/>
    </source>
</evidence>
<dbReference type="EMBL" id="CM042015">
    <property type="protein sequence ID" value="KAI3709916.1"/>
    <property type="molecule type" value="Genomic_DNA"/>
</dbReference>
<sequence>MQIQRYNYILLLVIASSFLSSSLASKQSSFCSSEEDLLESNRMATLGGLKDSPASNSAEIDGLARFAVEEHNKKENKMLELARVVKVQEQVVAGTLHHLTLEVVDAGEKHLYHAKIWVKPWMNFKELQEFVHVSESNDRTLADLGLKKDENVSEDESKIVHGDVQDAANHVLKTLQQRSNSLFPYELQEVVHVKAETVDGSAKYDLLLKVKRSDKEEKFKANVHKDKDGIFHVNNMVQDHS</sequence>
<evidence type="ECO:0000313" key="2">
    <source>
        <dbReference type="Proteomes" id="UP001055811"/>
    </source>
</evidence>
<reference evidence="2" key="1">
    <citation type="journal article" date="2022" name="Mol. Ecol. Resour.">
        <title>The genomes of chicory, endive, great burdock and yacon provide insights into Asteraceae palaeo-polyploidization history and plant inulin production.</title>
        <authorList>
            <person name="Fan W."/>
            <person name="Wang S."/>
            <person name="Wang H."/>
            <person name="Wang A."/>
            <person name="Jiang F."/>
            <person name="Liu H."/>
            <person name="Zhao H."/>
            <person name="Xu D."/>
            <person name="Zhang Y."/>
        </authorList>
    </citation>
    <scope>NUCLEOTIDE SEQUENCE [LARGE SCALE GENOMIC DNA]</scope>
    <source>
        <strain evidence="2">cv. Punajuju</strain>
    </source>
</reference>
<gene>
    <name evidence="1" type="ORF">L2E82_39685</name>
</gene>
<reference evidence="1 2" key="2">
    <citation type="journal article" date="2022" name="Mol. Ecol. Resour.">
        <title>The genomes of chicory, endive, great burdock and yacon provide insights into Asteraceae paleo-polyploidization history and plant inulin production.</title>
        <authorList>
            <person name="Fan W."/>
            <person name="Wang S."/>
            <person name="Wang H."/>
            <person name="Wang A."/>
            <person name="Jiang F."/>
            <person name="Liu H."/>
            <person name="Zhao H."/>
            <person name="Xu D."/>
            <person name="Zhang Y."/>
        </authorList>
    </citation>
    <scope>NUCLEOTIDE SEQUENCE [LARGE SCALE GENOMIC DNA]</scope>
    <source>
        <strain evidence="2">cv. Punajuju</strain>
        <tissue evidence="1">Leaves</tissue>
    </source>
</reference>
<comment type="caution">
    <text evidence="1">The sequence shown here is derived from an EMBL/GenBank/DDBJ whole genome shotgun (WGS) entry which is preliminary data.</text>
</comment>